<keyword evidence="1" id="KW-1133">Transmembrane helix</keyword>
<reference evidence="2 3" key="1">
    <citation type="submission" date="2020-08" db="EMBL/GenBank/DDBJ databases">
        <authorList>
            <person name="Koutsovoulos G."/>
            <person name="Danchin GJ E."/>
        </authorList>
    </citation>
    <scope>NUCLEOTIDE SEQUENCE [LARGE SCALE GENOMIC DNA]</scope>
</reference>
<dbReference type="AlphaFoldDB" id="A0A6V7WEH3"/>
<keyword evidence="1" id="KW-0472">Membrane</keyword>
<sequence>MDNKSFYSALYPKYKDSGFVPEIFINASTTTLFSLIIVISNLSLCYIFIKYRLIYFVRICIGLNFFPIWLTKFYVAYIVIFNITTYFMYILISFDRLLALSFPIL</sequence>
<keyword evidence="1" id="KW-0812">Transmembrane</keyword>
<evidence type="ECO:0000256" key="1">
    <source>
        <dbReference type="SAM" id="Phobius"/>
    </source>
</evidence>
<proteinExistence type="predicted"/>
<gene>
    <name evidence="2" type="ORF">MENT_LOCUS37818</name>
</gene>
<dbReference type="EMBL" id="CAJEWN010000543">
    <property type="protein sequence ID" value="CAD2185397.1"/>
    <property type="molecule type" value="Genomic_DNA"/>
</dbReference>
<evidence type="ECO:0000313" key="3">
    <source>
        <dbReference type="Proteomes" id="UP000580250"/>
    </source>
</evidence>
<name>A0A6V7WEH3_MELEN</name>
<protein>
    <submittedName>
        <fullName evidence="2">Uncharacterized protein</fullName>
    </submittedName>
</protein>
<feature type="transmembrane region" description="Helical" evidence="1">
    <location>
        <begin position="23"/>
        <end position="46"/>
    </location>
</feature>
<organism evidence="2 3">
    <name type="scientific">Meloidogyne enterolobii</name>
    <name type="common">Root-knot nematode worm</name>
    <name type="synonym">Meloidogyne mayaguensis</name>
    <dbReference type="NCBI Taxonomy" id="390850"/>
    <lineage>
        <taxon>Eukaryota</taxon>
        <taxon>Metazoa</taxon>
        <taxon>Ecdysozoa</taxon>
        <taxon>Nematoda</taxon>
        <taxon>Chromadorea</taxon>
        <taxon>Rhabditida</taxon>
        <taxon>Tylenchina</taxon>
        <taxon>Tylenchomorpha</taxon>
        <taxon>Tylenchoidea</taxon>
        <taxon>Meloidogynidae</taxon>
        <taxon>Meloidogyninae</taxon>
        <taxon>Meloidogyne</taxon>
    </lineage>
</organism>
<dbReference type="Proteomes" id="UP000580250">
    <property type="component" value="Unassembled WGS sequence"/>
</dbReference>
<comment type="caution">
    <text evidence="2">The sequence shown here is derived from an EMBL/GenBank/DDBJ whole genome shotgun (WGS) entry which is preliminary data.</text>
</comment>
<evidence type="ECO:0000313" key="2">
    <source>
        <dbReference type="EMBL" id="CAD2185397.1"/>
    </source>
</evidence>
<feature type="transmembrane region" description="Helical" evidence="1">
    <location>
        <begin position="76"/>
        <end position="94"/>
    </location>
</feature>
<accession>A0A6V7WEH3</accession>